<evidence type="ECO:0000313" key="3">
    <source>
        <dbReference type="Proteomes" id="UP001596976"/>
    </source>
</evidence>
<dbReference type="EMBL" id="JBHTJF010000022">
    <property type="protein sequence ID" value="MFD0943251.1"/>
    <property type="molecule type" value="Genomic_DNA"/>
</dbReference>
<sequence length="243" mass="27705">MKIKPKVSIALLLVVSLVGFMLAVQYNSLNHQPAERDTRDIWAIRNEIAEQKQAQSELLKEIRDMDHTLYTYERAKSEDPEMALIETVDDLKKRAGFTSLTGPGVEIEIQPSPESIALGLPIETIQADLLTRFINDVNRMSGLIIEIDSKRYTILSAIRDINGVTTVNGLNVKNPPFTIKIVTETFEDSEKVYNYLLASPLHDDFYIDNLIIDIHEPSEQIELNGWTEQVEMMYLQQLPKEDD</sequence>
<proteinExistence type="inferred from homology"/>
<evidence type="ECO:0000313" key="2">
    <source>
        <dbReference type="EMBL" id="MFD0943251.1"/>
    </source>
</evidence>
<comment type="caution">
    <text evidence="2">The sequence shown here is derived from an EMBL/GenBank/DDBJ whole genome shotgun (WGS) entry which is preliminary data.</text>
</comment>
<dbReference type="PANTHER" id="PTHR37313">
    <property type="entry name" value="UPF0749 PROTEIN RV1825"/>
    <property type="match status" value="1"/>
</dbReference>
<reference evidence="3" key="1">
    <citation type="journal article" date="2019" name="Int. J. Syst. Evol. Microbiol.">
        <title>The Global Catalogue of Microorganisms (GCM) 10K type strain sequencing project: providing services to taxonomists for standard genome sequencing and annotation.</title>
        <authorList>
            <consortium name="The Broad Institute Genomics Platform"/>
            <consortium name="The Broad Institute Genome Sequencing Center for Infectious Disease"/>
            <person name="Wu L."/>
            <person name="Ma J."/>
        </authorList>
    </citation>
    <scope>NUCLEOTIDE SEQUENCE [LARGE SCALE GENOMIC DNA]</scope>
    <source>
        <strain evidence="3">CCUG 63563</strain>
    </source>
</reference>
<protein>
    <submittedName>
        <fullName evidence="2">DUF881 domain-containing protein</fullName>
    </submittedName>
</protein>
<comment type="similarity">
    <text evidence="1">Belongs to the UPF0749 family.</text>
</comment>
<dbReference type="InterPro" id="IPR010273">
    <property type="entry name" value="DUF881"/>
</dbReference>
<organism evidence="2 3">
    <name type="scientific">Savagea faecisuis</name>
    <dbReference type="NCBI Taxonomy" id="1274803"/>
    <lineage>
        <taxon>Bacteria</taxon>
        <taxon>Bacillati</taxon>
        <taxon>Bacillota</taxon>
        <taxon>Bacilli</taxon>
        <taxon>Bacillales</taxon>
        <taxon>Caryophanaceae</taxon>
        <taxon>Savagea</taxon>
    </lineage>
</organism>
<name>A0ABW3H0T3_9BACL</name>
<accession>A0ABW3H0T3</accession>
<gene>
    <name evidence="2" type="ORF">ACFQ0V_05635</name>
</gene>
<evidence type="ECO:0000256" key="1">
    <source>
        <dbReference type="ARBA" id="ARBA00009108"/>
    </source>
</evidence>
<dbReference type="Gene3D" id="3.30.70.1880">
    <property type="entry name" value="Protein of unknown function DUF881"/>
    <property type="match status" value="1"/>
</dbReference>
<dbReference type="Proteomes" id="UP001596976">
    <property type="component" value="Unassembled WGS sequence"/>
</dbReference>
<dbReference type="RefSeq" id="WP_381010771.1">
    <property type="nucleotide sequence ID" value="NZ_JBHTJF010000022.1"/>
</dbReference>
<keyword evidence="3" id="KW-1185">Reference proteome</keyword>
<dbReference type="PANTHER" id="PTHR37313:SF2">
    <property type="entry name" value="UPF0749 PROTEIN YLXX"/>
    <property type="match status" value="1"/>
</dbReference>
<dbReference type="Pfam" id="PF05949">
    <property type="entry name" value="DUF881"/>
    <property type="match status" value="1"/>
</dbReference>